<accession>A0A6H2A673</accession>
<name>A0A6H2A673_9ZZZZ</name>
<dbReference type="AlphaFoldDB" id="A0A6H2A673"/>
<evidence type="ECO:0008006" key="2">
    <source>
        <dbReference type="Google" id="ProtNLM"/>
    </source>
</evidence>
<organism evidence="1">
    <name type="scientific">viral metagenome</name>
    <dbReference type="NCBI Taxonomy" id="1070528"/>
    <lineage>
        <taxon>unclassified sequences</taxon>
        <taxon>metagenomes</taxon>
        <taxon>organismal metagenomes</taxon>
    </lineage>
</organism>
<gene>
    <name evidence="1" type="ORF">TM448A06528_0005</name>
</gene>
<reference evidence="1" key="1">
    <citation type="submission" date="2020-03" db="EMBL/GenBank/DDBJ databases">
        <title>The deep terrestrial virosphere.</title>
        <authorList>
            <person name="Holmfeldt K."/>
            <person name="Nilsson E."/>
            <person name="Simone D."/>
            <person name="Lopez-Fernandez M."/>
            <person name="Wu X."/>
            <person name="de Brujin I."/>
            <person name="Lundin D."/>
            <person name="Andersson A."/>
            <person name="Bertilsson S."/>
            <person name="Dopson M."/>
        </authorList>
    </citation>
    <scope>NUCLEOTIDE SEQUENCE</scope>
    <source>
        <strain evidence="1">TM448A06528</strain>
    </source>
</reference>
<evidence type="ECO:0000313" key="1">
    <source>
        <dbReference type="EMBL" id="QJA55045.1"/>
    </source>
</evidence>
<proteinExistence type="predicted"/>
<sequence>MTILRNMIPWFLTIGFCLIAMYQTGCAIDRWSAKPNCVPRALYSAYVANESGYEVRILDGPTAKKGVHHWQAQAFIDGEWRALTNDWAKVYVSKPDNWYSPDKIWTLKEAWEHQLRFIK</sequence>
<protein>
    <recommendedName>
        <fullName evidence="2">Transglutaminase domain-containing protein</fullName>
    </recommendedName>
</protein>
<dbReference type="EMBL" id="MT144562">
    <property type="protein sequence ID" value="QJA55045.1"/>
    <property type="molecule type" value="Genomic_DNA"/>
</dbReference>